<sequence length="261" mass="27663">MSVEVDAVSVRIGAAQILETITATVVDGQMVGLLGPNGSGKSTLLRTIWHALIPSRGAVLIDGTDVATLPTRELARRVGVLMQDDGTDARYTVREVVETGRLPHRRLFGADEDPRDRVGEALAAAGITSLADRRIDTLSGGQRQRVLAARTLAQATPVVLLDEPTNHLDLAAQHDMLGLFRRLGVTVFAALHDLNLAAAYCDRLHLLNAGRLVASGSPDEVLTPELIGDVFSVAAAVTTNPLTGTRAIHLGPRPITESTPS</sequence>
<dbReference type="GO" id="GO:0005524">
    <property type="term" value="F:ATP binding"/>
    <property type="evidence" value="ECO:0007669"/>
    <property type="project" value="UniProtKB-KW"/>
</dbReference>
<evidence type="ECO:0000256" key="1">
    <source>
        <dbReference type="ARBA" id="ARBA00022741"/>
    </source>
</evidence>
<dbReference type="Proteomes" id="UP001410795">
    <property type="component" value="Unassembled WGS sequence"/>
</dbReference>
<dbReference type="EMBL" id="BAAAYV010000011">
    <property type="protein sequence ID" value="GAA3661071.1"/>
    <property type="molecule type" value="Genomic_DNA"/>
</dbReference>
<proteinExistence type="predicted"/>
<evidence type="ECO:0000313" key="4">
    <source>
        <dbReference type="EMBL" id="GAA3661071.1"/>
    </source>
</evidence>
<keyword evidence="2 4" id="KW-0067">ATP-binding</keyword>
<accession>A0ABP7BHJ3</accession>
<dbReference type="SMART" id="SM00382">
    <property type="entry name" value="AAA"/>
    <property type="match status" value="1"/>
</dbReference>
<evidence type="ECO:0000256" key="2">
    <source>
        <dbReference type="ARBA" id="ARBA00022840"/>
    </source>
</evidence>
<protein>
    <submittedName>
        <fullName evidence="4">ABC transporter ATP-binding protein</fullName>
    </submittedName>
</protein>
<dbReference type="InterPro" id="IPR003593">
    <property type="entry name" value="AAA+_ATPase"/>
</dbReference>
<dbReference type="PANTHER" id="PTHR42794:SF2">
    <property type="entry name" value="ABC TRANSPORTER ATP-BINDING PROTEIN"/>
    <property type="match status" value="1"/>
</dbReference>
<reference evidence="5" key="1">
    <citation type="journal article" date="2019" name="Int. J. Syst. Evol. Microbiol.">
        <title>The Global Catalogue of Microorganisms (GCM) 10K type strain sequencing project: providing services to taxonomists for standard genome sequencing and annotation.</title>
        <authorList>
            <consortium name="The Broad Institute Genomics Platform"/>
            <consortium name="The Broad Institute Genome Sequencing Center for Infectious Disease"/>
            <person name="Wu L."/>
            <person name="Ma J."/>
        </authorList>
    </citation>
    <scope>NUCLEOTIDE SEQUENCE [LARGE SCALE GENOMIC DNA]</scope>
    <source>
        <strain evidence="5">JCM 16546</strain>
    </source>
</reference>
<dbReference type="InterPro" id="IPR027417">
    <property type="entry name" value="P-loop_NTPase"/>
</dbReference>
<comment type="caution">
    <text evidence="4">The sequence shown here is derived from an EMBL/GenBank/DDBJ whole genome shotgun (WGS) entry which is preliminary data.</text>
</comment>
<dbReference type="SUPFAM" id="SSF52540">
    <property type="entry name" value="P-loop containing nucleoside triphosphate hydrolases"/>
    <property type="match status" value="1"/>
</dbReference>
<dbReference type="PROSITE" id="PS50893">
    <property type="entry name" value="ABC_TRANSPORTER_2"/>
    <property type="match status" value="1"/>
</dbReference>
<feature type="domain" description="ABC transporter" evidence="3">
    <location>
        <begin position="3"/>
        <end position="234"/>
    </location>
</feature>
<dbReference type="RefSeq" id="WP_221856092.1">
    <property type="nucleotide sequence ID" value="NZ_BAAAYV010000011.1"/>
</dbReference>
<name>A0ABP7BHJ3_9MICO</name>
<evidence type="ECO:0000313" key="5">
    <source>
        <dbReference type="Proteomes" id="UP001410795"/>
    </source>
</evidence>
<dbReference type="CDD" id="cd03214">
    <property type="entry name" value="ABC_Iron-Siderophores_B12_Hemin"/>
    <property type="match status" value="1"/>
</dbReference>
<keyword evidence="1" id="KW-0547">Nucleotide-binding</keyword>
<evidence type="ECO:0000259" key="3">
    <source>
        <dbReference type="PROSITE" id="PS50893"/>
    </source>
</evidence>
<gene>
    <name evidence="4" type="ORF">GCM10022202_22770</name>
</gene>
<dbReference type="InterPro" id="IPR003439">
    <property type="entry name" value="ABC_transporter-like_ATP-bd"/>
</dbReference>
<keyword evidence="5" id="KW-1185">Reference proteome</keyword>
<organism evidence="4 5">
    <name type="scientific">Microbacterium marinilacus</name>
    <dbReference type="NCBI Taxonomy" id="415209"/>
    <lineage>
        <taxon>Bacteria</taxon>
        <taxon>Bacillati</taxon>
        <taxon>Actinomycetota</taxon>
        <taxon>Actinomycetes</taxon>
        <taxon>Micrococcales</taxon>
        <taxon>Microbacteriaceae</taxon>
        <taxon>Microbacterium</taxon>
    </lineage>
</organism>
<dbReference type="PANTHER" id="PTHR42794">
    <property type="entry name" value="HEMIN IMPORT ATP-BINDING PROTEIN HMUV"/>
    <property type="match status" value="1"/>
</dbReference>
<dbReference type="Pfam" id="PF00005">
    <property type="entry name" value="ABC_tran"/>
    <property type="match status" value="1"/>
</dbReference>
<dbReference type="Gene3D" id="3.40.50.300">
    <property type="entry name" value="P-loop containing nucleotide triphosphate hydrolases"/>
    <property type="match status" value="1"/>
</dbReference>